<dbReference type="HOGENOM" id="CLU_821957_0_0_1"/>
<proteinExistence type="predicted"/>
<feature type="region of interest" description="Disordered" evidence="1">
    <location>
        <begin position="88"/>
        <end position="107"/>
    </location>
</feature>
<name>K1RYA9_MAGGI</name>
<gene>
    <name evidence="2" type="ORF">CGI_10015889</name>
</gene>
<dbReference type="AlphaFoldDB" id="K1RYA9"/>
<dbReference type="InParanoid" id="K1RYA9"/>
<protein>
    <submittedName>
        <fullName evidence="2">Cornifelin-like protein</fullName>
    </submittedName>
</protein>
<evidence type="ECO:0000256" key="1">
    <source>
        <dbReference type="SAM" id="MobiDB-lite"/>
    </source>
</evidence>
<reference evidence="2" key="1">
    <citation type="journal article" date="2012" name="Nature">
        <title>The oyster genome reveals stress adaptation and complexity of shell formation.</title>
        <authorList>
            <person name="Zhang G."/>
            <person name="Fang X."/>
            <person name="Guo X."/>
            <person name="Li L."/>
            <person name="Luo R."/>
            <person name="Xu F."/>
            <person name="Yang P."/>
            <person name="Zhang L."/>
            <person name="Wang X."/>
            <person name="Qi H."/>
            <person name="Xiong Z."/>
            <person name="Que H."/>
            <person name="Xie Y."/>
            <person name="Holland P.W."/>
            <person name="Paps J."/>
            <person name="Zhu Y."/>
            <person name="Wu F."/>
            <person name="Chen Y."/>
            <person name="Wang J."/>
            <person name="Peng C."/>
            <person name="Meng J."/>
            <person name="Yang L."/>
            <person name="Liu J."/>
            <person name="Wen B."/>
            <person name="Zhang N."/>
            <person name="Huang Z."/>
            <person name="Zhu Q."/>
            <person name="Feng Y."/>
            <person name="Mount A."/>
            <person name="Hedgecock D."/>
            <person name="Xu Z."/>
            <person name="Liu Y."/>
            <person name="Domazet-Loso T."/>
            <person name="Du Y."/>
            <person name="Sun X."/>
            <person name="Zhang S."/>
            <person name="Liu B."/>
            <person name="Cheng P."/>
            <person name="Jiang X."/>
            <person name="Li J."/>
            <person name="Fan D."/>
            <person name="Wang W."/>
            <person name="Fu W."/>
            <person name="Wang T."/>
            <person name="Wang B."/>
            <person name="Zhang J."/>
            <person name="Peng Z."/>
            <person name="Li Y."/>
            <person name="Li N."/>
            <person name="Wang J."/>
            <person name="Chen M."/>
            <person name="He Y."/>
            <person name="Tan F."/>
            <person name="Song X."/>
            <person name="Zheng Q."/>
            <person name="Huang R."/>
            <person name="Yang H."/>
            <person name="Du X."/>
            <person name="Chen L."/>
            <person name="Yang M."/>
            <person name="Gaffney P.M."/>
            <person name="Wang S."/>
            <person name="Luo L."/>
            <person name="She Z."/>
            <person name="Ming Y."/>
            <person name="Huang W."/>
            <person name="Zhang S."/>
            <person name="Huang B."/>
            <person name="Zhang Y."/>
            <person name="Qu T."/>
            <person name="Ni P."/>
            <person name="Miao G."/>
            <person name="Wang J."/>
            <person name="Wang Q."/>
            <person name="Steinberg C.E."/>
            <person name="Wang H."/>
            <person name="Li N."/>
            <person name="Qian L."/>
            <person name="Zhang G."/>
            <person name="Li Y."/>
            <person name="Yang H."/>
            <person name="Liu X."/>
            <person name="Wang J."/>
            <person name="Yin Y."/>
            <person name="Wang J."/>
        </authorList>
    </citation>
    <scope>NUCLEOTIDE SEQUENCE [LARGE SCALE GENOMIC DNA]</scope>
    <source>
        <strain evidence="2">05x7-T-G4-1.051#20</strain>
    </source>
</reference>
<dbReference type="EMBL" id="JH815821">
    <property type="protein sequence ID" value="EKC39996.1"/>
    <property type="molecule type" value="Genomic_DNA"/>
</dbReference>
<feature type="region of interest" description="Disordered" evidence="1">
    <location>
        <begin position="1"/>
        <end position="39"/>
    </location>
</feature>
<feature type="compositionally biased region" description="Low complexity" evidence="1">
    <location>
        <begin position="1"/>
        <end position="12"/>
    </location>
</feature>
<evidence type="ECO:0000313" key="2">
    <source>
        <dbReference type="EMBL" id="EKC39996.1"/>
    </source>
</evidence>
<accession>K1RYA9</accession>
<sequence>MPRTRQTTSSRQSSKRVKRSSRTPQTDVQAPQPDLHVQVSKATQQIAPALQPPLSMEARQHTTSAPQMALNMQATHLPALAPQPAHQMPAYLSPAQPPQQSPQPTAHQFGEDQQVIWVFGSSIIKRAFVASFLRPGGSDLNLDRLNITLWWQGYGGLEILVVNAIQKLQVLKQDSVIGMLVRHQKLVPNLLFNSHSSHLPGHITTNPQDIHNQYTINSKQTRPLLSTRGGLADPLPGTGAPESVGALRTCRLVRCGVYWCGNGCYPCYLSSKLNESCCLPFCLPGFPWLIALRVKMRAENNIQGSIMNDCCCVCCCSHCVMCQLSREHDYTLANPQTY</sequence>
<organism evidence="2">
    <name type="scientific">Magallana gigas</name>
    <name type="common">Pacific oyster</name>
    <name type="synonym">Crassostrea gigas</name>
    <dbReference type="NCBI Taxonomy" id="29159"/>
    <lineage>
        <taxon>Eukaryota</taxon>
        <taxon>Metazoa</taxon>
        <taxon>Spiralia</taxon>
        <taxon>Lophotrochozoa</taxon>
        <taxon>Mollusca</taxon>
        <taxon>Bivalvia</taxon>
        <taxon>Autobranchia</taxon>
        <taxon>Pteriomorphia</taxon>
        <taxon>Ostreida</taxon>
        <taxon>Ostreoidea</taxon>
        <taxon>Ostreidae</taxon>
        <taxon>Magallana</taxon>
    </lineage>
</organism>